<evidence type="ECO:0000256" key="2">
    <source>
        <dbReference type="ARBA" id="ARBA00022692"/>
    </source>
</evidence>
<protein>
    <recommendedName>
        <fullName evidence="6">ABC transporter domain-containing protein</fullName>
    </recommendedName>
</protein>
<feature type="domain" description="ABC transporter" evidence="6">
    <location>
        <begin position="92"/>
        <end position="369"/>
    </location>
</feature>
<dbReference type="Gene3D" id="3.40.50.300">
    <property type="entry name" value="P-loop containing nucleotide triphosphate hydrolases"/>
    <property type="match status" value="1"/>
</dbReference>
<keyword evidence="4 5" id="KW-0472">Membrane</keyword>
<dbReference type="InterPro" id="IPR027417">
    <property type="entry name" value="P-loop_NTPase"/>
</dbReference>
<evidence type="ECO:0000256" key="4">
    <source>
        <dbReference type="ARBA" id="ARBA00023136"/>
    </source>
</evidence>
<dbReference type="PANTHER" id="PTHR19229">
    <property type="entry name" value="ATP-BINDING CASSETTE TRANSPORTER SUBFAMILY A ABCA"/>
    <property type="match status" value="1"/>
</dbReference>
<dbReference type="SUPFAM" id="SSF52540">
    <property type="entry name" value="P-loop containing nucleoside triphosphate hydrolases"/>
    <property type="match status" value="1"/>
</dbReference>
<evidence type="ECO:0000256" key="5">
    <source>
        <dbReference type="SAM" id="Phobius"/>
    </source>
</evidence>
<keyword evidence="2 5" id="KW-0812">Transmembrane</keyword>
<reference evidence="7 8" key="1">
    <citation type="submission" date="2021-06" db="EMBL/GenBank/DDBJ databases">
        <authorList>
            <person name="Palmer J.M."/>
        </authorList>
    </citation>
    <scope>NUCLEOTIDE SEQUENCE [LARGE SCALE GENOMIC DNA]</scope>
    <source>
        <strain evidence="7 8">GA_2019</strain>
        <tissue evidence="7">Muscle</tissue>
    </source>
</reference>
<feature type="transmembrane region" description="Helical" evidence="5">
    <location>
        <begin position="146"/>
        <end position="167"/>
    </location>
</feature>
<comment type="subcellular location">
    <subcellularLocation>
        <location evidence="1">Membrane</location>
        <topology evidence="1">Multi-pass membrane protein</topology>
    </subcellularLocation>
</comment>
<organism evidence="7 8">
    <name type="scientific">Goodea atripinnis</name>
    <dbReference type="NCBI Taxonomy" id="208336"/>
    <lineage>
        <taxon>Eukaryota</taxon>
        <taxon>Metazoa</taxon>
        <taxon>Chordata</taxon>
        <taxon>Craniata</taxon>
        <taxon>Vertebrata</taxon>
        <taxon>Euteleostomi</taxon>
        <taxon>Actinopterygii</taxon>
        <taxon>Neopterygii</taxon>
        <taxon>Teleostei</taxon>
        <taxon>Neoteleostei</taxon>
        <taxon>Acanthomorphata</taxon>
        <taxon>Ovalentaria</taxon>
        <taxon>Atherinomorphae</taxon>
        <taxon>Cyprinodontiformes</taxon>
        <taxon>Goodeidae</taxon>
        <taxon>Goodea</taxon>
    </lineage>
</organism>
<feature type="transmembrane region" description="Helical" evidence="5">
    <location>
        <begin position="77"/>
        <end position="99"/>
    </location>
</feature>
<evidence type="ECO:0000256" key="3">
    <source>
        <dbReference type="ARBA" id="ARBA00022989"/>
    </source>
</evidence>
<gene>
    <name evidence="7" type="ORF">GOODEAATRI_023440</name>
</gene>
<evidence type="ECO:0000259" key="6">
    <source>
        <dbReference type="PROSITE" id="PS50893"/>
    </source>
</evidence>
<feature type="transmembrane region" description="Helical" evidence="5">
    <location>
        <begin position="47"/>
        <end position="70"/>
    </location>
</feature>
<sequence length="410" mass="45484">MYGMASLSSTFALLLVTESSIKSKHIQQVSGVYLSNFWFSALLWDLVNFLLPCLLMLVVFQAFGVEAFVADHHLVDVLLILLLYGWAIVPLMYLLSFLFSTAATAYTRLTIFNVISGTATFLAVTIMTIPDITYQTNYFSMSEPGVGRFLVSLSVQGVVFNALLFVIELQCMPLLDDAAFLPEDRDVAEERKRVLECQPVVESMVGSPLILHELSKVQQRIGYCPQFDAVLDHMTGRETLSMYARLRGIPEKYVAGCVENVLRSLLLEPHADKLTRSYSAGMALIGGPPVIFLDEPSTGMDPVARRLLWDAVTRIRESGKAIIITSHSMEECEALCTRLAVMVNGQFKCLGSPQHLKSKFGSGYTLLAKVHKEEDLEESDLQLFKDFIESTFPGQTCPNKQDSSLCAACS</sequence>
<dbReference type="EMBL" id="JAHRIO010062486">
    <property type="protein sequence ID" value="MEQ2179313.1"/>
    <property type="molecule type" value="Genomic_DNA"/>
</dbReference>
<dbReference type="PANTHER" id="PTHR19229:SF98">
    <property type="entry name" value="PHOSPHOLIPID-TRANSPORTING ATPASE ABCA3"/>
    <property type="match status" value="1"/>
</dbReference>
<keyword evidence="3 5" id="KW-1133">Transmembrane helix</keyword>
<keyword evidence="8" id="KW-1185">Reference proteome</keyword>
<evidence type="ECO:0000313" key="7">
    <source>
        <dbReference type="EMBL" id="MEQ2179313.1"/>
    </source>
</evidence>
<dbReference type="InterPro" id="IPR003439">
    <property type="entry name" value="ABC_transporter-like_ATP-bd"/>
</dbReference>
<proteinExistence type="predicted"/>
<dbReference type="Proteomes" id="UP001476798">
    <property type="component" value="Unassembled WGS sequence"/>
</dbReference>
<evidence type="ECO:0000313" key="8">
    <source>
        <dbReference type="Proteomes" id="UP001476798"/>
    </source>
</evidence>
<dbReference type="Pfam" id="PF12698">
    <property type="entry name" value="ABC2_membrane_3"/>
    <property type="match status" value="1"/>
</dbReference>
<dbReference type="InterPro" id="IPR013525">
    <property type="entry name" value="ABC2_TM"/>
</dbReference>
<evidence type="ECO:0000256" key="1">
    <source>
        <dbReference type="ARBA" id="ARBA00004141"/>
    </source>
</evidence>
<comment type="caution">
    <text evidence="7">The sequence shown here is derived from an EMBL/GenBank/DDBJ whole genome shotgun (WGS) entry which is preliminary data.</text>
</comment>
<dbReference type="InterPro" id="IPR026082">
    <property type="entry name" value="ABCA"/>
</dbReference>
<name>A0ABV0P7A7_9TELE</name>
<dbReference type="PROSITE" id="PS50893">
    <property type="entry name" value="ABC_TRANSPORTER_2"/>
    <property type="match status" value="1"/>
</dbReference>
<feature type="transmembrane region" description="Helical" evidence="5">
    <location>
        <begin position="111"/>
        <end position="134"/>
    </location>
</feature>
<accession>A0ABV0P7A7</accession>